<evidence type="ECO:0000313" key="3">
    <source>
        <dbReference type="Proteomes" id="UP000265882"/>
    </source>
</evidence>
<keyword evidence="1" id="KW-0175">Coiled coil</keyword>
<accession>A0A3A4NXK0</accession>
<organism evidence="2 3">
    <name type="scientific">Abyssobacteria bacterium (strain SURF_5)</name>
    <dbReference type="NCBI Taxonomy" id="2093360"/>
    <lineage>
        <taxon>Bacteria</taxon>
        <taxon>Pseudomonadati</taxon>
        <taxon>Candidatus Hydrogenedentota</taxon>
        <taxon>Candidatus Abyssobacteria</taxon>
    </lineage>
</organism>
<dbReference type="Proteomes" id="UP000265882">
    <property type="component" value="Unassembled WGS sequence"/>
</dbReference>
<evidence type="ECO:0000256" key="1">
    <source>
        <dbReference type="SAM" id="Coils"/>
    </source>
</evidence>
<dbReference type="GO" id="GO:0015628">
    <property type="term" value="P:protein secretion by the type II secretion system"/>
    <property type="evidence" value="ECO:0007669"/>
    <property type="project" value="InterPro"/>
</dbReference>
<dbReference type="Pfam" id="PF04612">
    <property type="entry name" value="T2SSM"/>
    <property type="match status" value="1"/>
</dbReference>
<gene>
    <name evidence="2" type="ORF">C4520_02735</name>
</gene>
<dbReference type="GO" id="GO:0015627">
    <property type="term" value="C:type II protein secretion system complex"/>
    <property type="evidence" value="ECO:0007669"/>
    <property type="project" value="InterPro"/>
</dbReference>
<protein>
    <recommendedName>
        <fullName evidence="4">Type II secretion system protein M</fullName>
    </recommendedName>
</protein>
<evidence type="ECO:0008006" key="4">
    <source>
        <dbReference type="Google" id="ProtNLM"/>
    </source>
</evidence>
<comment type="caution">
    <text evidence="2">The sequence shown here is derived from an EMBL/GenBank/DDBJ whole genome shotgun (WGS) entry which is preliminary data.</text>
</comment>
<evidence type="ECO:0000313" key="2">
    <source>
        <dbReference type="EMBL" id="RJP25177.1"/>
    </source>
</evidence>
<feature type="coiled-coil region" evidence="1">
    <location>
        <begin position="46"/>
        <end position="77"/>
    </location>
</feature>
<sequence length="174" mass="19531">MIELKKREKKIIAACLAIAAIIIIQVAVISPALAKRRKLDEGIKQARVQSAELKVLKQQYDQILKEKEKINRRVQNRPRNFTLFSFLDQTASRLNLKNNLAAMKPSRQTLSKNFVEDMVEVRLEGISLENLVAYLYEIERTGAAVVISSIRIQPESRLGGGLNVSMMVTSLGPA</sequence>
<dbReference type="AlphaFoldDB" id="A0A3A4NXK0"/>
<proteinExistence type="predicted"/>
<dbReference type="EMBL" id="QZKU01000025">
    <property type="protein sequence ID" value="RJP25177.1"/>
    <property type="molecule type" value="Genomic_DNA"/>
</dbReference>
<name>A0A3A4NXK0_ABYX5</name>
<reference evidence="2 3" key="1">
    <citation type="journal article" date="2017" name="ISME J.">
        <title>Energy and carbon metabolisms in a deep terrestrial subsurface fluid microbial community.</title>
        <authorList>
            <person name="Momper L."/>
            <person name="Jungbluth S.P."/>
            <person name="Lee M.D."/>
            <person name="Amend J.P."/>
        </authorList>
    </citation>
    <scope>NUCLEOTIDE SEQUENCE [LARGE SCALE GENOMIC DNA]</scope>
    <source>
        <strain evidence="2">SURF_5</strain>
    </source>
</reference>
<dbReference type="InterPro" id="IPR007690">
    <property type="entry name" value="T2SS_GspM"/>
</dbReference>